<comment type="subcellular location">
    <subcellularLocation>
        <location evidence="1">Nucleus</location>
    </subcellularLocation>
</comment>
<dbReference type="PANTHER" id="PTHR19932:SF10">
    <property type="entry name" value="WD REPEAT AND HMG-BOX DNA-BINDING PROTEIN 1"/>
    <property type="match status" value="1"/>
</dbReference>
<keyword evidence="4" id="KW-0539">Nucleus</keyword>
<feature type="compositionally biased region" description="Basic and acidic residues" evidence="5">
    <location>
        <begin position="87"/>
        <end position="98"/>
    </location>
</feature>
<name>A0A0B1SNM1_OESDE</name>
<organism evidence="8 9">
    <name type="scientific">Oesophagostomum dentatum</name>
    <name type="common">Nodular worm</name>
    <dbReference type="NCBI Taxonomy" id="61180"/>
    <lineage>
        <taxon>Eukaryota</taxon>
        <taxon>Metazoa</taxon>
        <taxon>Ecdysozoa</taxon>
        <taxon>Nematoda</taxon>
        <taxon>Chromadorea</taxon>
        <taxon>Rhabditida</taxon>
        <taxon>Rhabditina</taxon>
        <taxon>Rhabditomorpha</taxon>
        <taxon>Strongyloidea</taxon>
        <taxon>Strongylidae</taxon>
        <taxon>Oesophagostomum</taxon>
    </lineage>
</organism>
<keyword evidence="2" id="KW-0853">WD repeat</keyword>
<evidence type="ECO:0000259" key="6">
    <source>
        <dbReference type="Pfam" id="PF12341"/>
    </source>
</evidence>
<dbReference type="GO" id="GO:0006281">
    <property type="term" value="P:DNA repair"/>
    <property type="evidence" value="ECO:0007669"/>
    <property type="project" value="TreeGrafter"/>
</dbReference>
<dbReference type="InterPro" id="IPR036322">
    <property type="entry name" value="WD40_repeat_dom_sf"/>
</dbReference>
<evidence type="ECO:0000313" key="9">
    <source>
        <dbReference type="Proteomes" id="UP000053660"/>
    </source>
</evidence>
<gene>
    <name evidence="8" type="ORF">OESDEN_13709</name>
</gene>
<evidence type="ECO:0000256" key="3">
    <source>
        <dbReference type="ARBA" id="ARBA00022737"/>
    </source>
</evidence>
<dbReference type="InterPro" id="IPR048591">
    <property type="entry name" value="WDHD1/CFT4_hel"/>
</dbReference>
<dbReference type="InterPro" id="IPR022100">
    <property type="entry name" value="WDHD1/CFT4_beta-prop_2nd"/>
</dbReference>
<evidence type="ECO:0000256" key="5">
    <source>
        <dbReference type="SAM" id="MobiDB-lite"/>
    </source>
</evidence>
<evidence type="ECO:0000313" key="8">
    <source>
        <dbReference type="EMBL" id="KHJ86534.1"/>
    </source>
</evidence>
<reference evidence="8 9" key="1">
    <citation type="submission" date="2014-03" db="EMBL/GenBank/DDBJ databases">
        <title>Draft genome of the hookworm Oesophagostomum dentatum.</title>
        <authorList>
            <person name="Mitreva M."/>
        </authorList>
    </citation>
    <scope>NUCLEOTIDE SEQUENCE [LARGE SCALE GENOMIC DNA]</scope>
    <source>
        <strain evidence="8 9">OD-Hann</strain>
    </source>
</reference>
<dbReference type="OrthoDB" id="427368at2759"/>
<dbReference type="Pfam" id="PF12341">
    <property type="entry name" value="Mcl1_mid"/>
    <property type="match status" value="1"/>
</dbReference>
<evidence type="ECO:0000259" key="7">
    <source>
        <dbReference type="Pfam" id="PF20946"/>
    </source>
</evidence>
<dbReference type="PANTHER" id="PTHR19932">
    <property type="entry name" value="WD REPEAT AND HMG-BOX DNA BINDING PROTEIN"/>
    <property type="match status" value="1"/>
</dbReference>
<evidence type="ECO:0000256" key="4">
    <source>
        <dbReference type="ARBA" id="ARBA00023242"/>
    </source>
</evidence>
<accession>A0A0B1SNM1</accession>
<dbReference type="GO" id="GO:0043596">
    <property type="term" value="C:nuclear replication fork"/>
    <property type="evidence" value="ECO:0007669"/>
    <property type="project" value="TreeGrafter"/>
</dbReference>
<feature type="compositionally biased region" description="Polar residues" evidence="5">
    <location>
        <begin position="588"/>
        <end position="607"/>
    </location>
</feature>
<dbReference type="SUPFAM" id="SSF50978">
    <property type="entry name" value="WD40 repeat-like"/>
    <property type="match status" value="1"/>
</dbReference>
<protein>
    <submittedName>
        <fullName evidence="8">Uncharacterized protein</fullName>
    </submittedName>
</protein>
<feature type="region of interest" description="Disordered" evidence="5">
    <location>
        <begin position="488"/>
        <end position="618"/>
    </location>
</feature>
<feature type="domain" description="WDHD1/CFT4 helical bundle" evidence="7">
    <location>
        <begin position="403"/>
        <end position="488"/>
    </location>
</feature>
<dbReference type="GO" id="GO:0006261">
    <property type="term" value="P:DNA-templated DNA replication"/>
    <property type="evidence" value="ECO:0007669"/>
    <property type="project" value="TreeGrafter"/>
</dbReference>
<feature type="compositionally biased region" description="Polar residues" evidence="5">
    <location>
        <begin position="553"/>
        <end position="574"/>
    </location>
</feature>
<keyword evidence="3" id="KW-0677">Repeat</keyword>
<dbReference type="GO" id="GO:0003682">
    <property type="term" value="F:chromatin binding"/>
    <property type="evidence" value="ECO:0007669"/>
    <property type="project" value="TreeGrafter"/>
</dbReference>
<feature type="compositionally biased region" description="Low complexity" evidence="5">
    <location>
        <begin position="493"/>
        <end position="503"/>
    </location>
</feature>
<feature type="region of interest" description="Disordered" evidence="5">
    <location>
        <begin position="154"/>
        <end position="178"/>
    </location>
</feature>
<dbReference type="GO" id="GO:0000278">
    <property type="term" value="P:mitotic cell cycle"/>
    <property type="evidence" value="ECO:0007669"/>
    <property type="project" value="TreeGrafter"/>
</dbReference>
<proteinExistence type="predicted"/>
<keyword evidence="9" id="KW-1185">Reference proteome</keyword>
<dbReference type="Proteomes" id="UP000053660">
    <property type="component" value="Unassembled WGS sequence"/>
</dbReference>
<dbReference type="AlphaFoldDB" id="A0A0B1SNM1"/>
<evidence type="ECO:0000256" key="1">
    <source>
        <dbReference type="ARBA" id="ARBA00004123"/>
    </source>
</evidence>
<evidence type="ECO:0000256" key="2">
    <source>
        <dbReference type="ARBA" id="ARBA00022574"/>
    </source>
</evidence>
<dbReference type="Pfam" id="PF20946">
    <property type="entry name" value="Ctf4_C"/>
    <property type="match status" value="1"/>
</dbReference>
<dbReference type="EMBL" id="KN560103">
    <property type="protein sequence ID" value="KHJ86534.1"/>
    <property type="molecule type" value="Genomic_DNA"/>
</dbReference>
<feature type="region of interest" description="Disordered" evidence="5">
    <location>
        <begin position="68"/>
        <end position="129"/>
    </location>
</feature>
<sequence>MDNTTGLIRMEKLSALQLIRKRRTPVAQYEYKRKDKKTTVSCVKFSPFNDKDIFVADVDEGFCVLKNAIPSSATKPEPSKKATKSAASKEERSDSSSDKDEDEDEESRSVSKGAFLDDEAEDDGDTRMSADIGEIKRKYGFGDDTTGKLEDFGFSVSDEPPVRGSASPTHGFEPSVSHAAPPPPEVIAYKPPTIPSFFVSGASPDHLTQRYLISFHDLSIHPTIVLDNGTTEYVLADLSDQAVALASKAEEKGEQSEMLVIHISSWDSESRRWSTKLPLKENALDVLVSRELICLVTEKRNVRVFSLTGTQRHIISHPSPILTTACFGNFIAICSITGGDYYEKGKDHQPHFQHTVSVYDVSSRNWYRKKNTVTTVNVPVAKKEQLLWLSYTNCGQLDSDKSKLEQELFLNELRQSEAVSTGLSSELTELASGHLQSLVKLFALACKSERDGRAAELAGLVASAKGIQMMCNYAAKLKKSTLADKVAAKGRENVSSNESTSTSYDTMHEDPAPRRISMKRKSSLAQQRPLFMEDDSVTSTVSGANSDEEVEASQPQDASCSQANESMLNDSTVVPMQKISRNPFKRSPSASLDTSSCFYADSMPSSANRKRNREEERI</sequence>
<feature type="domain" description="WDHD1/CFT4 second beta-propeller" evidence="6">
    <location>
        <begin position="213"/>
        <end position="397"/>
    </location>
</feature>